<dbReference type="SUPFAM" id="SSF55920">
    <property type="entry name" value="Creatinase/aminopeptidase"/>
    <property type="match status" value="1"/>
</dbReference>
<evidence type="ECO:0000313" key="9">
    <source>
        <dbReference type="EMBL" id="SDT55625.1"/>
    </source>
</evidence>
<comment type="similarity">
    <text evidence="6">Belongs to the peptidase M24A family. Methionine aminopeptidase type 1 subfamily.</text>
</comment>
<gene>
    <name evidence="6" type="primary">map</name>
    <name evidence="9" type="ORF">SAMN05216490_4025</name>
</gene>
<dbReference type="InterPro" id="IPR002467">
    <property type="entry name" value="Pept_M24A_MAP1"/>
</dbReference>
<comment type="cofactor">
    <cofactor evidence="6">
        <name>Co(2+)</name>
        <dbReference type="ChEBI" id="CHEBI:48828"/>
    </cofactor>
    <cofactor evidence="6">
        <name>Zn(2+)</name>
        <dbReference type="ChEBI" id="CHEBI:29105"/>
    </cofactor>
    <cofactor evidence="6">
        <name>Mn(2+)</name>
        <dbReference type="ChEBI" id="CHEBI:29035"/>
    </cofactor>
    <cofactor evidence="6">
        <name>Fe(2+)</name>
        <dbReference type="ChEBI" id="CHEBI:29033"/>
    </cofactor>
    <text evidence="6">Binds 2 divalent metal cations per subunit. Has a high-affinity and a low affinity metal-binding site. The true nature of the physiological cofactor is under debate. The enzyme is active with cobalt, zinc, manganese or divalent iron ions. Most likely, methionine aminopeptidases function as mononuclear Fe(2+)-metalloproteases under physiological conditions, and the catalytically relevant metal-binding site has been assigned to the histidine-containing high-affinity site.</text>
</comment>
<dbReference type="GO" id="GO:0004239">
    <property type="term" value="F:initiator methionyl aminopeptidase activity"/>
    <property type="evidence" value="ECO:0007669"/>
    <property type="project" value="UniProtKB-UniRule"/>
</dbReference>
<evidence type="ECO:0000256" key="6">
    <source>
        <dbReference type="HAMAP-Rule" id="MF_01974"/>
    </source>
</evidence>
<evidence type="ECO:0000256" key="1">
    <source>
        <dbReference type="ARBA" id="ARBA00002521"/>
    </source>
</evidence>
<dbReference type="PRINTS" id="PR00599">
    <property type="entry name" value="MAPEPTIDASE"/>
</dbReference>
<dbReference type="InterPro" id="IPR036005">
    <property type="entry name" value="Creatinase/aminopeptidase-like"/>
</dbReference>
<dbReference type="GO" id="GO:0046872">
    <property type="term" value="F:metal ion binding"/>
    <property type="evidence" value="ECO:0007669"/>
    <property type="project" value="UniProtKB-UniRule"/>
</dbReference>
<dbReference type="Gene3D" id="3.90.230.10">
    <property type="entry name" value="Creatinase/methionine aminopeptidase superfamily"/>
    <property type="match status" value="1"/>
</dbReference>
<feature type="binding site" evidence="6">
    <location>
        <position position="105"/>
    </location>
    <ligand>
        <name>a divalent metal cation</name>
        <dbReference type="ChEBI" id="CHEBI:60240"/>
        <label>2</label>
        <note>catalytic</note>
    </ligand>
</feature>
<dbReference type="PANTHER" id="PTHR43330:SF13">
    <property type="entry name" value="METHIONINE AMINOPEPTIDASE 2"/>
    <property type="match status" value="1"/>
</dbReference>
<evidence type="ECO:0000256" key="2">
    <source>
        <dbReference type="ARBA" id="ARBA00022438"/>
    </source>
</evidence>
<comment type="function">
    <text evidence="1 6">Removes the N-terminal methionine from nascent proteins. The N-terminal methionine is often cleaved when the second residue in the primary sequence is small and uncharged (Met-Ala-, Cys, Gly, Pro, Ser, Thr, or Val). Requires deformylation of the N(alpha)-formylated initiator methionine before it can be hydrolyzed.</text>
</comment>
<evidence type="ECO:0000313" key="10">
    <source>
        <dbReference type="Proteomes" id="UP000199679"/>
    </source>
</evidence>
<reference evidence="9 10" key="1">
    <citation type="submission" date="2016-10" db="EMBL/GenBank/DDBJ databases">
        <authorList>
            <person name="de Groot N.N."/>
        </authorList>
    </citation>
    <scope>NUCLEOTIDE SEQUENCE [LARGE SCALE GENOMIC DNA]</scope>
    <source>
        <strain evidence="9 10">MP1X4</strain>
    </source>
</reference>
<feature type="binding site" evidence="6">
    <location>
        <position position="175"/>
    </location>
    <ligand>
        <name>substrate</name>
    </ligand>
</feature>
<feature type="binding site" evidence="6">
    <location>
        <position position="233"/>
    </location>
    <ligand>
        <name>a divalent metal cation</name>
        <dbReference type="ChEBI" id="CHEBI:60240"/>
        <label>2</label>
        <note>catalytic</note>
    </ligand>
</feature>
<evidence type="ECO:0000256" key="5">
    <source>
        <dbReference type="ARBA" id="ARBA00022801"/>
    </source>
</evidence>
<feature type="binding site" evidence="6">
    <location>
        <position position="76"/>
    </location>
    <ligand>
        <name>substrate</name>
    </ligand>
</feature>
<feature type="binding site" evidence="6">
    <location>
        <position position="105"/>
    </location>
    <ligand>
        <name>a divalent metal cation</name>
        <dbReference type="ChEBI" id="CHEBI:60240"/>
        <label>1</label>
    </ligand>
</feature>
<evidence type="ECO:0000259" key="8">
    <source>
        <dbReference type="Pfam" id="PF00557"/>
    </source>
</evidence>
<dbReference type="PANTHER" id="PTHR43330">
    <property type="entry name" value="METHIONINE AMINOPEPTIDASE"/>
    <property type="match status" value="1"/>
</dbReference>
<evidence type="ECO:0000256" key="3">
    <source>
        <dbReference type="ARBA" id="ARBA00022670"/>
    </source>
</evidence>
<keyword evidence="3 6" id="KW-0645">Protease</keyword>
<accession>A0A1H2BBH3</accession>
<dbReference type="EMBL" id="LT629740">
    <property type="protein sequence ID" value="SDT55625.1"/>
    <property type="molecule type" value="Genomic_DNA"/>
</dbReference>
<comment type="subunit">
    <text evidence="6">Monomer.</text>
</comment>
<feature type="binding site" evidence="6">
    <location>
        <position position="168"/>
    </location>
    <ligand>
        <name>a divalent metal cation</name>
        <dbReference type="ChEBI" id="CHEBI:60240"/>
        <label>2</label>
        <note>catalytic</note>
    </ligand>
</feature>
<feature type="binding site" evidence="6">
    <location>
        <position position="202"/>
    </location>
    <ligand>
        <name>a divalent metal cation</name>
        <dbReference type="ChEBI" id="CHEBI:60240"/>
        <label>2</label>
        <note>catalytic</note>
    </ligand>
</feature>
<sequence>MSITTEHERIGMQQASDAVAITLKKMREFAKPGISTKELDEYGGELLAQMGAHSAPALTYDFPGYTCISINEEVAHGIPSADKILKEGDLINIDVSAELNGYWADNGGSFVLGEDIHGHSRLVEASKEILRKAISNIKGGVKISEIGRLIETEAKKAGYTVIKNLTGHGIGRSLHEEPHEIANYCDRYNTTRFKKNSVVAIETFISTRSTIADTQADGWTLSGNKGGFVAQHEHTIMVTGGQPVIFTARNGIWD</sequence>
<keyword evidence="10" id="KW-1185">Reference proteome</keyword>
<comment type="catalytic activity">
    <reaction evidence="6 7">
        <text>Release of N-terminal amino acids, preferentially methionine, from peptides and arylamides.</text>
        <dbReference type="EC" id="3.4.11.18"/>
    </reaction>
</comment>
<keyword evidence="2 6" id="KW-0031">Aminopeptidase</keyword>
<dbReference type="HAMAP" id="MF_01974">
    <property type="entry name" value="MetAP_1"/>
    <property type="match status" value="1"/>
</dbReference>
<feature type="domain" description="Peptidase M24" evidence="8">
    <location>
        <begin position="12"/>
        <end position="239"/>
    </location>
</feature>
<protein>
    <recommendedName>
        <fullName evidence="6 7">Methionine aminopeptidase</fullName>
        <shortName evidence="6">MAP</shortName>
        <shortName evidence="6">MetAP</shortName>
        <ecNumber evidence="6 7">3.4.11.18</ecNumber>
    </recommendedName>
    <alternativeName>
        <fullName evidence="6">Peptidase M</fullName>
    </alternativeName>
</protein>
<dbReference type="GO" id="GO:0006508">
    <property type="term" value="P:proteolysis"/>
    <property type="evidence" value="ECO:0007669"/>
    <property type="project" value="UniProtKB-KW"/>
</dbReference>
<dbReference type="Pfam" id="PF00557">
    <property type="entry name" value="Peptidase_M24"/>
    <property type="match status" value="1"/>
</dbReference>
<feature type="binding site" evidence="6">
    <location>
        <position position="233"/>
    </location>
    <ligand>
        <name>a divalent metal cation</name>
        <dbReference type="ChEBI" id="CHEBI:60240"/>
        <label>1</label>
    </ligand>
</feature>
<dbReference type="GO" id="GO:0070006">
    <property type="term" value="F:metalloaminopeptidase activity"/>
    <property type="evidence" value="ECO:0007669"/>
    <property type="project" value="UniProtKB-UniRule"/>
</dbReference>
<dbReference type="STRING" id="652787.SAMN05216490_4025"/>
<proteinExistence type="inferred from homology"/>
<dbReference type="CDD" id="cd01086">
    <property type="entry name" value="MetAP1"/>
    <property type="match status" value="1"/>
</dbReference>
<evidence type="ECO:0000256" key="7">
    <source>
        <dbReference type="RuleBase" id="RU003653"/>
    </source>
</evidence>
<dbReference type="InterPro" id="IPR001714">
    <property type="entry name" value="Pept_M24_MAP"/>
</dbReference>
<dbReference type="AlphaFoldDB" id="A0A1H2BBH3"/>
<dbReference type="NCBIfam" id="TIGR00500">
    <property type="entry name" value="met_pdase_I"/>
    <property type="match status" value="1"/>
</dbReference>
<keyword evidence="5 6" id="KW-0378">Hydrolase</keyword>
<dbReference type="InterPro" id="IPR000994">
    <property type="entry name" value="Pept_M24"/>
</dbReference>
<dbReference type="RefSeq" id="WP_091377212.1">
    <property type="nucleotide sequence ID" value="NZ_LT629740.1"/>
</dbReference>
<organism evidence="9 10">
    <name type="scientific">Mucilaginibacter mallensis</name>
    <dbReference type="NCBI Taxonomy" id="652787"/>
    <lineage>
        <taxon>Bacteria</taxon>
        <taxon>Pseudomonadati</taxon>
        <taxon>Bacteroidota</taxon>
        <taxon>Sphingobacteriia</taxon>
        <taxon>Sphingobacteriales</taxon>
        <taxon>Sphingobacteriaceae</taxon>
        <taxon>Mucilaginibacter</taxon>
    </lineage>
</organism>
<keyword evidence="4 6" id="KW-0479">Metal-binding</keyword>
<evidence type="ECO:0000256" key="4">
    <source>
        <dbReference type="ARBA" id="ARBA00022723"/>
    </source>
</evidence>
<dbReference type="Proteomes" id="UP000199679">
    <property type="component" value="Chromosome I"/>
</dbReference>
<dbReference type="OrthoDB" id="9802055at2"/>
<dbReference type="EC" id="3.4.11.18" evidence="6 7"/>
<feature type="binding site" evidence="6">
    <location>
        <position position="94"/>
    </location>
    <ligand>
        <name>a divalent metal cation</name>
        <dbReference type="ChEBI" id="CHEBI:60240"/>
        <label>1</label>
    </ligand>
</feature>
<name>A0A1H2BBH3_MUCMA</name>